<organism evidence="5 6">
    <name type="scientific">Lutzomyia longipalpis</name>
    <name type="common">Sand fly</name>
    <dbReference type="NCBI Taxonomy" id="7200"/>
    <lineage>
        <taxon>Eukaryota</taxon>
        <taxon>Metazoa</taxon>
        <taxon>Ecdysozoa</taxon>
        <taxon>Arthropoda</taxon>
        <taxon>Hexapoda</taxon>
        <taxon>Insecta</taxon>
        <taxon>Pterygota</taxon>
        <taxon>Neoptera</taxon>
        <taxon>Endopterygota</taxon>
        <taxon>Diptera</taxon>
        <taxon>Nematocera</taxon>
        <taxon>Psychodoidea</taxon>
        <taxon>Psychodidae</taxon>
        <taxon>Lutzomyia</taxon>
        <taxon>Lutzomyia</taxon>
    </lineage>
</organism>
<evidence type="ECO:0000313" key="5">
    <source>
        <dbReference type="EnsemblMetazoa" id="LLOJ004625-PA"/>
    </source>
</evidence>
<protein>
    <submittedName>
        <fullName evidence="4">Putative conserved secreted protein</fullName>
    </submittedName>
</protein>
<name>A0A1B0CJC4_LUTLO</name>
<proteinExistence type="predicted"/>
<feature type="signal peptide" evidence="2">
    <location>
        <begin position="1"/>
        <end position="18"/>
    </location>
</feature>
<reference evidence="6" key="1">
    <citation type="submission" date="2012-05" db="EMBL/GenBank/DDBJ databases">
        <title>Whole Genome Assembly of Lutzomyia longipalpis.</title>
        <authorList>
            <person name="Richards S."/>
            <person name="Qu C."/>
            <person name="Dillon R."/>
            <person name="Worley K."/>
            <person name="Scherer S."/>
            <person name="Batterton M."/>
            <person name="Taylor A."/>
            <person name="Hawes A."/>
            <person name="Hernandez B."/>
            <person name="Kovar C."/>
            <person name="Mandapat C."/>
            <person name="Pham C."/>
            <person name="Qu C."/>
            <person name="Jing C."/>
            <person name="Bess C."/>
            <person name="Bandaranaike D."/>
            <person name="Ngo D."/>
            <person name="Ongeri F."/>
            <person name="Arias F."/>
            <person name="Lara F."/>
            <person name="Weissenberger G."/>
            <person name="Kamau G."/>
            <person name="Han H."/>
            <person name="Shen H."/>
            <person name="Dinh H."/>
            <person name="Khalil I."/>
            <person name="Jones J."/>
            <person name="Shafer J."/>
            <person name="Jayaseelan J."/>
            <person name="Quiroz J."/>
            <person name="Blankenburg K."/>
            <person name="Nguyen L."/>
            <person name="Jackson L."/>
            <person name="Francisco L."/>
            <person name="Tang L.-Y."/>
            <person name="Pu L.-L."/>
            <person name="Perales L."/>
            <person name="Lorensuhewa L."/>
            <person name="Munidasa M."/>
            <person name="Coyle M."/>
            <person name="Taylor M."/>
            <person name="Puazo M."/>
            <person name="Firestine M."/>
            <person name="Scheel M."/>
            <person name="Javaid M."/>
            <person name="Wang M."/>
            <person name="Li M."/>
            <person name="Tabassum N."/>
            <person name="Saada N."/>
            <person name="Osuji N."/>
            <person name="Aqrawi P."/>
            <person name="Fu Q."/>
            <person name="Thornton R."/>
            <person name="Raj R."/>
            <person name="Goodspeed R."/>
            <person name="Mata R."/>
            <person name="Najjar R."/>
            <person name="Gubbala S."/>
            <person name="Lee S."/>
            <person name="Denson S."/>
            <person name="Patil S."/>
            <person name="Macmil S."/>
            <person name="Qi S."/>
            <person name="Matskevitch T."/>
            <person name="Palculict T."/>
            <person name="Mathew T."/>
            <person name="Vee V."/>
            <person name="Velamala V."/>
            <person name="Korchina V."/>
            <person name="Cai W."/>
            <person name="Liu W."/>
            <person name="Dai W."/>
            <person name="Zou X."/>
            <person name="Zhu Y."/>
            <person name="Zhang Y."/>
            <person name="Wu Y.-Q."/>
            <person name="Xin Y."/>
            <person name="Nazarath L."/>
            <person name="Kovar C."/>
            <person name="Han Y."/>
            <person name="Muzny D."/>
            <person name="Gibbs R."/>
        </authorList>
    </citation>
    <scope>NUCLEOTIDE SEQUENCE [LARGE SCALE GENOMIC DNA]</scope>
    <source>
        <strain evidence="6">Jacobina</strain>
    </source>
</reference>
<feature type="compositionally biased region" description="Polar residues" evidence="1">
    <location>
        <begin position="83"/>
        <end position="99"/>
    </location>
</feature>
<dbReference type="AlphaFoldDB" id="A0A1B0CJC4"/>
<dbReference type="EMBL" id="AJWK01014462">
    <property type="status" value="NOT_ANNOTATED_CDS"/>
    <property type="molecule type" value="Genomic_DNA"/>
</dbReference>
<accession>A0A1B0CJC4</accession>
<dbReference type="GeneID" id="129797745"/>
<evidence type="ECO:0000313" key="4">
    <source>
        <dbReference type="EMBL" id="MBC1172583.1"/>
    </source>
</evidence>
<feature type="domain" description="DUF4794" evidence="3">
    <location>
        <begin position="65"/>
        <end position="143"/>
    </location>
</feature>
<dbReference type="VEuPathDB" id="VectorBase:LLONM1_002547"/>
<evidence type="ECO:0000313" key="6">
    <source>
        <dbReference type="Proteomes" id="UP000092461"/>
    </source>
</evidence>
<reference evidence="5" key="3">
    <citation type="submission" date="2020-05" db="UniProtKB">
        <authorList>
            <consortium name="EnsemblMetazoa"/>
        </authorList>
    </citation>
    <scope>IDENTIFICATION</scope>
    <source>
        <strain evidence="5">Jacobina</strain>
    </source>
</reference>
<keyword evidence="6" id="KW-1185">Reference proteome</keyword>
<sequence length="194" mass="21023">MNGYSVLVLVLAVGAVCAEPPRFRRVQRFRNGNVQFARQEVESTTSAEDATESSDAGGPYPPAAAPYQPSGWKPSGRLLTLPTERQQQPPATSYGTPDSSYGPPQEATTPAEEEDTPTPNPEAENLSEVEQVGARGQQPNNGYYFVQFAAPPQAVASANLRVQPVALTEQVYFTNPIVVPSRYVAYNSAFTQTW</sequence>
<dbReference type="InterPro" id="IPR032011">
    <property type="entry name" value="DUF4794"/>
</dbReference>
<dbReference type="KEGG" id="lll:129797745"/>
<feature type="chain" id="PRO_5044555336" evidence="2">
    <location>
        <begin position="19"/>
        <end position="194"/>
    </location>
</feature>
<dbReference type="EnsemblMetazoa" id="LLOJ004625-RA">
    <property type="protein sequence ID" value="LLOJ004625-PA"/>
    <property type="gene ID" value="LLOJ004625"/>
</dbReference>
<evidence type="ECO:0000259" key="3">
    <source>
        <dbReference type="Pfam" id="PF16042"/>
    </source>
</evidence>
<dbReference type="EMBL" id="GITU01003880">
    <property type="protein sequence ID" value="MBC1172583.1"/>
    <property type="molecule type" value="Transcribed_RNA"/>
</dbReference>
<feature type="region of interest" description="Disordered" evidence="1">
    <location>
        <begin position="39"/>
        <end position="124"/>
    </location>
</feature>
<reference evidence="4" key="2">
    <citation type="journal article" date="2020" name="BMC">
        <title>Leishmania infection induces a limited differential gene expression in the sand fly midgut.</title>
        <authorList>
            <person name="Coutinho-Abreu I.V."/>
            <person name="Serafim T.D."/>
            <person name="Meneses C."/>
            <person name="Kamhawi S."/>
            <person name="Oliveira F."/>
            <person name="Valenzuela J.G."/>
        </authorList>
    </citation>
    <scope>NUCLEOTIDE SEQUENCE</scope>
    <source>
        <strain evidence="4">Jacobina</strain>
        <tissue evidence="4">Midgut</tissue>
    </source>
</reference>
<dbReference type="RefSeq" id="XP_055696555.1">
    <property type="nucleotide sequence ID" value="XM_055840580.1"/>
</dbReference>
<dbReference type="VEuPathDB" id="VectorBase:LLOJ004625"/>
<evidence type="ECO:0000256" key="2">
    <source>
        <dbReference type="SAM" id="SignalP"/>
    </source>
</evidence>
<dbReference type="Pfam" id="PF16042">
    <property type="entry name" value="DUF4794"/>
    <property type="match status" value="1"/>
</dbReference>
<keyword evidence="2" id="KW-0732">Signal</keyword>
<evidence type="ECO:0000256" key="1">
    <source>
        <dbReference type="SAM" id="MobiDB-lite"/>
    </source>
</evidence>
<dbReference type="Proteomes" id="UP000092461">
    <property type="component" value="Unassembled WGS sequence"/>
</dbReference>
<feature type="compositionally biased region" description="Low complexity" evidence="1">
    <location>
        <begin position="42"/>
        <end position="58"/>
    </location>
</feature>